<dbReference type="EMBL" id="JAVRFI010000006">
    <property type="protein sequence ID" value="MDT0449948.1"/>
    <property type="molecule type" value="Genomic_DNA"/>
</dbReference>
<feature type="compositionally biased region" description="Basic and acidic residues" evidence="1">
    <location>
        <begin position="1"/>
        <end position="22"/>
    </location>
</feature>
<name>A0ABU2SLT4_9ACTN</name>
<dbReference type="Proteomes" id="UP001180531">
    <property type="component" value="Unassembled WGS sequence"/>
</dbReference>
<feature type="compositionally biased region" description="Basic and acidic residues" evidence="1">
    <location>
        <begin position="98"/>
        <end position="110"/>
    </location>
</feature>
<gene>
    <name evidence="2" type="ORF">RM609_12835</name>
</gene>
<organism evidence="2 3">
    <name type="scientific">Streptomyces hesseae</name>
    <dbReference type="NCBI Taxonomy" id="3075519"/>
    <lineage>
        <taxon>Bacteria</taxon>
        <taxon>Bacillati</taxon>
        <taxon>Actinomycetota</taxon>
        <taxon>Actinomycetes</taxon>
        <taxon>Kitasatosporales</taxon>
        <taxon>Streptomycetaceae</taxon>
        <taxon>Streptomyces</taxon>
    </lineage>
</organism>
<protein>
    <submittedName>
        <fullName evidence="2">Uncharacterized protein</fullName>
    </submittedName>
</protein>
<reference evidence="2" key="1">
    <citation type="submission" date="2024-05" db="EMBL/GenBank/DDBJ databases">
        <title>30 novel species of actinomycetes from the DSMZ collection.</title>
        <authorList>
            <person name="Nouioui I."/>
        </authorList>
    </citation>
    <scope>NUCLEOTIDE SEQUENCE</scope>
    <source>
        <strain evidence="2">DSM 40473</strain>
    </source>
</reference>
<feature type="region of interest" description="Disordered" evidence="1">
    <location>
        <begin position="1"/>
        <end position="30"/>
    </location>
</feature>
<evidence type="ECO:0000313" key="3">
    <source>
        <dbReference type="Proteomes" id="UP001180531"/>
    </source>
</evidence>
<evidence type="ECO:0000256" key="1">
    <source>
        <dbReference type="SAM" id="MobiDB-lite"/>
    </source>
</evidence>
<sequence>MRWRISDTKVDTQKKTVHREAGEQASPLGPEAYRPVWQHHVNGYAPGTFINAPDLHPAVQQIHRGTLGSQFREAEPFHEGLETGYRPAGSHSPQSRNRGLEEHVYEENYR</sequence>
<comment type="caution">
    <text evidence="2">The sequence shown here is derived from an EMBL/GenBank/DDBJ whole genome shotgun (WGS) entry which is preliminary data.</text>
</comment>
<feature type="region of interest" description="Disordered" evidence="1">
    <location>
        <begin position="80"/>
        <end position="110"/>
    </location>
</feature>
<keyword evidence="3" id="KW-1185">Reference proteome</keyword>
<proteinExistence type="predicted"/>
<evidence type="ECO:0000313" key="2">
    <source>
        <dbReference type="EMBL" id="MDT0449948.1"/>
    </source>
</evidence>
<accession>A0ABU2SLT4</accession>
<dbReference type="RefSeq" id="WP_311610532.1">
    <property type="nucleotide sequence ID" value="NZ_JAVRFI010000006.1"/>
</dbReference>